<dbReference type="Pfam" id="PF19786">
    <property type="entry name" value="DUF6270"/>
    <property type="match status" value="1"/>
</dbReference>
<organism evidence="1 2">
    <name type="scientific">Aeromicrobium flavum</name>
    <dbReference type="NCBI Taxonomy" id="416568"/>
    <lineage>
        <taxon>Bacteria</taxon>
        <taxon>Bacillati</taxon>
        <taxon>Actinomycetota</taxon>
        <taxon>Actinomycetes</taxon>
        <taxon>Propionibacteriales</taxon>
        <taxon>Nocardioidaceae</taxon>
        <taxon>Aeromicrobium</taxon>
    </lineage>
</organism>
<evidence type="ECO:0000313" key="2">
    <source>
        <dbReference type="Proteomes" id="UP000321769"/>
    </source>
</evidence>
<comment type="caution">
    <text evidence="1">The sequence shown here is derived from an EMBL/GenBank/DDBJ whole genome shotgun (WGS) entry which is preliminary data.</text>
</comment>
<dbReference type="AlphaFoldDB" id="A0A512HTC4"/>
<sequence length="241" mass="27124">MRVMILGSCVTRDAFECQQKPWPIELEEYFARSALASAMDPRPFTGVDLSRIGSAFQRKVVEFDLTDAFPRALEEGRYDLLVYDLIDERFDVVQNAEGALATRSSEFNSSGYDASADEVVRTATPAAFALWEQGWTALVERLSALGRLDDLRINRAYWASEVEGGGEFPPVFTPERIATANAYLDRLYERAAKDIGPEGFYEFTDRELLAAGEHRWGVSPFHYTNAYNDRLLELMGAHGAR</sequence>
<dbReference type="OrthoDB" id="8421922at2"/>
<dbReference type="InterPro" id="IPR046237">
    <property type="entry name" value="DUF6270"/>
</dbReference>
<gene>
    <name evidence="1" type="ORF">AFL01nite_10240</name>
</gene>
<dbReference type="Proteomes" id="UP000321769">
    <property type="component" value="Unassembled WGS sequence"/>
</dbReference>
<keyword evidence="2" id="KW-1185">Reference proteome</keyword>
<proteinExistence type="predicted"/>
<protein>
    <submittedName>
        <fullName evidence="1">Uncharacterized protein</fullName>
    </submittedName>
</protein>
<dbReference type="RefSeq" id="WP_146826088.1">
    <property type="nucleotide sequence ID" value="NZ_BAAAYQ010000005.1"/>
</dbReference>
<accession>A0A512HTC4</accession>
<dbReference type="EMBL" id="BJZQ01000003">
    <property type="protein sequence ID" value="GEO88697.1"/>
    <property type="molecule type" value="Genomic_DNA"/>
</dbReference>
<name>A0A512HTC4_9ACTN</name>
<evidence type="ECO:0000313" key="1">
    <source>
        <dbReference type="EMBL" id="GEO88697.1"/>
    </source>
</evidence>
<reference evidence="1 2" key="1">
    <citation type="submission" date="2019-07" db="EMBL/GenBank/DDBJ databases">
        <title>Whole genome shotgun sequence of Aeromicrobium flavum NBRC 107625.</title>
        <authorList>
            <person name="Hosoyama A."/>
            <person name="Uohara A."/>
            <person name="Ohji S."/>
            <person name="Ichikawa N."/>
        </authorList>
    </citation>
    <scope>NUCLEOTIDE SEQUENCE [LARGE SCALE GENOMIC DNA]</scope>
    <source>
        <strain evidence="1 2">NBRC 107625</strain>
    </source>
</reference>